<keyword evidence="1" id="KW-1133">Transmembrane helix</keyword>
<keyword evidence="1" id="KW-0472">Membrane</keyword>
<reference evidence="2 3" key="1">
    <citation type="journal article" date="2015" name="Genome Announc.">
        <title>Draft Genome Sequence of Cyanobacterium Hassallia byssoidea Strain VB512170, Isolated from Monuments in India.</title>
        <authorList>
            <person name="Singh D."/>
            <person name="Chandrababunaidu M.M."/>
            <person name="Panda A."/>
            <person name="Sen D."/>
            <person name="Bhattacharyya S."/>
            <person name="Adhikary S.P."/>
            <person name="Tripathy S."/>
        </authorList>
    </citation>
    <scope>NUCLEOTIDE SEQUENCE [LARGE SCALE GENOMIC DNA]</scope>
    <source>
        <strain evidence="2 3">VB512170</strain>
    </source>
</reference>
<proteinExistence type="predicted"/>
<evidence type="ECO:0000313" key="3">
    <source>
        <dbReference type="Proteomes" id="UP000031549"/>
    </source>
</evidence>
<accession>A0A846HCI5</accession>
<organism evidence="2 3">
    <name type="scientific">Hassallia byssoidea VB512170</name>
    <dbReference type="NCBI Taxonomy" id="1304833"/>
    <lineage>
        <taxon>Bacteria</taxon>
        <taxon>Bacillati</taxon>
        <taxon>Cyanobacteriota</taxon>
        <taxon>Cyanophyceae</taxon>
        <taxon>Nostocales</taxon>
        <taxon>Tolypothrichaceae</taxon>
        <taxon>Hassallia</taxon>
    </lineage>
</organism>
<gene>
    <name evidence="2" type="ORF">PI95_021770</name>
</gene>
<evidence type="ECO:0000256" key="1">
    <source>
        <dbReference type="SAM" id="Phobius"/>
    </source>
</evidence>
<keyword evidence="1" id="KW-0812">Transmembrane</keyword>
<protein>
    <submittedName>
        <fullName evidence="2">Uncharacterized protein</fullName>
    </submittedName>
</protein>
<dbReference type="EMBL" id="JTCM02000059">
    <property type="protein sequence ID" value="NEU75112.1"/>
    <property type="molecule type" value="Genomic_DNA"/>
</dbReference>
<dbReference type="Proteomes" id="UP000031549">
    <property type="component" value="Unassembled WGS sequence"/>
</dbReference>
<dbReference type="AlphaFoldDB" id="A0A846HCI5"/>
<evidence type="ECO:0000313" key="2">
    <source>
        <dbReference type="EMBL" id="NEU75112.1"/>
    </source>
</evidence>
<feature type="transmembrane region" description="Helical" evidence="1">
    <location>
        <begin position="74"/>
        <end position="92"/>
    </location>
</feature>
<comment type="caution">
    <text evidence="2">The sequence shown here is derived from an EMBL/GenBank/DDBJ whole genome shotgun (WGS) entry which is preliminary data.</text>
</comment>
<name>A0A846HCI5_9CYAN</name>
<feature type="transmembrane region" description="Helical" evidence="1">
    <location>
        <begin position="104"/>
        <end position="128"/>
    </location>
</feature>
<sequence>MNANCPHCQQIDRIQKISAIHSLGISHVQASGNIDFFNSFNINSSSQTALSILFTPPPKPPRPRFSISFDIKKISLVSGCSFIAVMLVLLVIPRNILPEFIVNLLVWVLFLTVILFVASITVIMLRLFPIVDNTIFSYSGNTHEEHLKSWQQACNIWNKLYYCHRCNIVYDPASPTEIASPEKFRMFFSKYITEKRIKNWLGALLNL</sequence>
<keyword evidence="3" id="KW-1185">Reference proteome</keyword>
<dbReference type="RefSeq" id="WP_163519081.1">
    <property type="nucleotide sequence ID" value="NZ_JTCM02000059.1"/>
</dbReference>